<dbReference type="Gene3D" id="3.40.190.150">
    <property type="entry name" value="Bordetella uptake gene, domain 1"/>
    <property type="match status" value="1"/>
</dbReference>
<evidence type="ECO:0000256" key="2">
    <source>
        <dbReference type="SAM" id="SignalP"/>
    </source>
</evidence>
<feature type="signal peptide" evidence="2">
    <location>
        <begin position="1"/>
        <end position="27"/>
    </location>
</feature>
<comment type="similarity">
    <text evidence="1">Belongs to the UPF0065 (bug) family.</text>
</comment>
<dbReference type="RefSeq" id="WP_147686279.1">
    <property type="nucleotide sequence ID" value="NZ_VDUX01000004.1"/>
</dbReference>
<dbReference type="CDD" id="cd07012">
    <property type="entry name" value="PBP2_Bug_TTT"/>
    <property type="match status" value="1"/>
</dbReference>
<dbReference type="OrthoDB" id="9780943at2"/>
<keyword evidence="4" id="KW-1185">Reference proteome</keyword>
<evidence type="ECO:0000313" key="4">
    <source>
        <dbReference type="Proteomes" id="UP000321571"/>
    </source>
</evidence>
<organism evidence="3 4">
    <name type="scientific">Aeromicrobium terrae</name>
    <dbReference type="NCBI Taxonomy" id="2498846"/>
    <lineage>
        <taxon>Bacteria</taxon>
        <taxon>Bacillati</taxon>
        <taxon>Actinomycetota</taxon>
        <taxon>Actinomycetes</taxon>
        <taxon>Propionibacteriales</taxon>
        <taxon>Nocardioidaceae</taxon>
        <taxon>Aeromicrobium</taxon>
    </lineage>
</organism>
<dbReference type="SUPFAM" id="SSF53850">
    <property type="entry name" value="Periplasmic binding protein-like II"/>
    <property type="match status" value="1"/>
</dbReference>
<sequence>MNVIPTAGRARIALVAALTALALLATACGSSDSGSSYPRRDVQVIVPYPAGSGIDTTTRALVDIINDDGDFGHRLQVVNREGGAGSVGTTAILNAKPDGYTIGVVPDGPLTLVPQTEDVSYDPDKLTVLNELIAGPIMFVVPGGSPFKDLGDLVDAAKAHPSSITIGEGPLNYRIPADLLEQKAGVKLKRVKFDGDQATTTALLGKNVDVGVMQLASALPQLSSGKLRALGITSADTVDLVPDVPTFKSQGIDVEWLAYNTLIAPEGLKADVKDKLASTFEKALKSDAFAKAAKKLGLIVSAAPPEEAAKHLKDKAANAKQVLGSSK</sequence>
<name>A0A5C8NJV4_9ACTN</name>
<dbReference type="PANTHER" id="PTHR42928">
    <property type="entry name" value="TRICARBOXYLATE-BINDING PROTEIN"/>
    <property type="match status" value="1"/>
</dbReference>
<dbReference type="InterPro" id="IPR042100">
    <property type="entry name" value="Bug_dom1"/>
</dbReference>
<dbReference type="InterPro" id="IPR005064">
    <property type="entry name" value="BUG"/>
</dbReference>
<reference evidence="3 4" key="1">
    <citation type="submission" date="2019-06" db="EMBL/GenBank/DDBJ databases">
        <title>Aeromicrobium sp. nov., isolated from a maize field.</title>
        <authorList>
            <person name="Lin S.-Y."/>
            <person name="Tsai C.-F."/>
            <person name="Young C.-C."/>
        </authorList>
    </citation>
    <scope>NUCLEOTIDE SEQUENCE [LARGE SCALE GENOMIC DNA]</scope>
    <source>
        <strain evidence="3 4">CC-CFT486</strain>
    </source>
</reference>
<accession>A0A5C8NJV4</accession>
<gene>
    <name evidence="3" type="ORF">FHP06_09860</name>
</gene>
<dbReference type="PIRSF" id="PIRSF017082">
    <property type="entry name" value="YflP"/>
    <property type="match status" value="1"/>
</dbReference>
<dbReference type="Pfam" id="PF03401">
    <property type="entry name" value="TctC"/>
    <property type="match status" value="1"/>
</dbReference>
<dbReference type="AlphaFoldDB" id="A0A5C8NJV4"/>
<keyword evidence="2" id="KW-0732">Signal</keyword>
<dbReference type="Gene3D" id="3.40.190.10">
    <property type="entry name" value="Periplasmic binding protein-like II"/>
    <property type="match status" value="1"/>
</dbReference>
<proteinExistence type="inferred from homology"/>
<dbReference type="Proteomes" id="UP000321571">
    <property type="component" value="Unassembled WGS sequence"/>
</dbReference>
<evidence type="ECO:0000313" key="3">
    <source>
        <dbReference type="EMBL" id="TXL60723.1"/>
    </source>
</evidence>
<evidence type="ECO:0000256" key="1">
    <source>
        <dbReference type="ARBA" id="ARBA00006987"/>
    </source>
</evidence>
<dbReference type="EMBL" id="VDUX01000004">
    <property type="protein sequence ID" value="TXL60723.1"/>
    <property type="molecule type" value="Genomic_DNA"/>
</dbReference>
<protein>
    <submittedName>
        <fullName evidence="3">Tripartite tricarboxylate transporter substrate binding protein</fullName>
    </submittedName>
</protein>
<comment type="caution">
    <text evidence="3">The sequence shown here is derived from an EMBL/GenBank/DDBJ whole genome shotgun (WGS) entry which is preliminary data.</text>
</comment>
<feature type="chain" id="PRO_5038510147" evidence="2">
    <location>
        <begin position="28"/>
        <end position="327"/>
    </location>
</feature>
<dbReference type="PANTHER" id="PTHR42928:SF5">
    <property type="entry name" value="BLR1237 PROTEIN"/>
    <property type="match status" value="1"/>
</dbReference>